<proteinExistence type="predicted"/>
<organism evidence="3 4">
    <name type="scientific">Cirrhinus mrigala</name>
    <name type="common">Mrigala</name>
    <dbReference type="NCBI Taxonomy" id="683832"/>
    <lineage>
        <taxon>Eukaryota</taxon>
        <taxon>Metazoa</taxon>
        <taxon>Chordata</taxon>
        <taxon>Craniata</taxon>
        <taxon>Vertebrata</taxon>
        <taxon>Euteleostomi</taxon>
        <taxon>Actinopterygii</taxon>
        <taxon>Neopterygii</taxon>
        <taxon>Teleostei</taxon>
        <taxon>Ostariophysi</taxon>
        <taxon>Cypriniformes</taxon>
        <taxon>Cyprinidae</taxon>
        <taxon>Labeoninae</taxon>
        <taxon>Labeonini</taxon>
        <taxon>Cirrhinus</taxon>
    </lineage>
</organism>
<keyword evidence="4" id="KW-1185">Reference proteome</keyword>
<evidence type="ECO:0000256" key="1">
    <source>
        <dbReference type="SAM" id="MobiDB-lite"/>
    </source>
</evidence>
<keyword evidence="2" id="KW-0472">Membrane</keyword>
<protein>
    <submittedName>
        <fullName evidence="3">Uncharacterized protein</fullName>
    </submittedName>
</protein>
<evidence type="ECO:0000313" key="3">
    <source>
        <dbReference type="EMBL" id="KAL0184025.1"/>
    </source>
</evidence>
<dbReference type="EMBL" id="JAMKFB020000009">
    <property type="protein sequence ID" value="KAL0184025.1"/>
    <property type="molecule type" value="Genomic_DNA"/>
</dbReference>
<feature type="compositionally biased region" description="Basic and acidic residues" evidence="1">
    <location>
        <begin position="32"/>
        <end position="44"/>
    </location>
</feature>
<feature type="transmembrane region" description="Helical" evidence="2">
    <location>
        <begin position="6"/>
        <end position="25"/>
    </location>
</feature>
<keyword evidence="2" id="KW-1133">Transmembrane helix</keyword>
<comment type="caution">
    <text evidence="3">The sequence shown here is derived from an EMBL/GenBank/DDBJ whole genome shotgun (WGS) entry which is preliminary data.</text>
</comment>
<name>A0ABD0QD63_CIRMR</name>
<reference evidence="3 4" key="1">
    <citation type="submission" date="2024-05" db="EMBL/GenBank/DDBJ databases">
        <title>Genome sequencing and assembly of Indian major carp, Cirrhinus mrigala (Hamilton, 1822).</title>
        <authorList>
            <person name="Mohindra V."/>
            <person name="Chowdhury L.M."/>
            <person name="Lal K."/>
            <person name="Jena J.K."/>
        </authorList>
    </citation>
    <scope>NUCLEOTIDE SEQUENCE [LARGE SCALE GENOMIC DNA]</scope>
    <source>
        <strain evidence="3">CM1030</strain>
        <tissue evidence="3">Blood</tissue>
    </source>
</reference>
<evidence type="ECO:0000313" key="4">
    <source>
        <dbReference type="Proteomes" id="UP001529510"/>
    </source>
</evidence>
<dbReference type="Proteomes" id="UP001529510">
    <property type="component" value="Unassembled WGS sequence"/>
</dbReference>
<gene>
    <name evidence="3" type="ORF">M9458_019721</name>
</gene>
<accession>A0ABD0QD63</accession>
<keyword evidence="2" id="KW-0812">Transmembrane</keyword>
<feature type="non-terminal residue" evidence="3">
    <location>
        <position position="58"/>
    </location>
</feature>
<sequence>MRSLVGLIAVVLTATFYLYLLSSYLPPGPQLPKKDHEGETRKSNDDEDNPSEMETAAS</sequence>
<feature type="region of interest" description="Disordered" evidence="1">
    <location>
        <begin position="27"/>
        <end position="58"/>
    </location>
</feature>
<evidence type="ECO:0000256" key="2">
    <source>
        <dbReference type="SAM" id="Phobius"/>
    </source>
</evidence>
<dbReference type="AlphaFoldDB" id="A0ABD0QD63"/>